<reference evidence="1 2" key="1">
    <citation type="submission" date="2019-03" db="EMBL/GenBank/DDBJ databases">
        <title>Genomics of glacier-inhabiting Cryobacterium strains.</title>
        <authorList>
            <person name="Liu Q."/>
            <person name="Xin Y.-H."/>
        </authorList>
    </citation>
    <scope>NUCLEOTIDE SEQUENCE [LARGE SCALE GENOMIC DNA]</scope>
    <source>
        <strain evidence="1 2">TMT4-23</strain>
    </source>
</reference>
<gene>
    <name evidence="1" type="ORF">E3O65_02540</name>
</gene>
<name>A0ABY2J6V6_9MICO</name>
<dbReference type="Proteomes" id="UP000298355">
    <property type="component" value="Unassembled WGS sequence"/>
</dbReference>
<comment type="caution">
    <text evidence="1">The sequence shown here is derived from an EMBL/GenBank/DDBJ whole genome shotgun (WGS) entry which is preliminary data.</text>
</comment>
<evidence type="ECO:0000313" key="2">
    <source>
        <dbReference type="Proteomes" id="UP000298355"/>
    </source>
</evidence>
<sequence>MSYEQLEQSDSDVLVNFGSTAEESESFLSAADAQPRPQVQNGAVASPVGAALIASVSPPTGLSLTWGIDDYDALLSEAAPATDALG</sequence>
<evidence type="ECO:0000313" key="1">
    <source>
        <dbReference type="EMBL" id="TFD00668.1"/>
    </source>
</evidence>
<dbReference type="RefSeq" id="WP_134362190.1">
    <property type="nucleotide sequence ID" value="NZ_SOGJ01000010.1"/>
</dbReference>
<organism evidence="1 2">
    <name type="scientific">Cryobacterium breve</name>
    <dbReference type="NCBI Taxonomy" id="1259258"/>
    <lineage>
        <taxon>Bacteria</taxon>
        <taxon>Bacillati</taxon>
        <taxon>Actinomycetota</taxon>
        <taxon>Actinomycetes</taxon>
        <taxon>Micrococcales</taxon>
        <taxon>Microbacteriaceae</taxon>
        <taxon>Cryobacterium</taxon>
    </lineage>
</organism>
<keyword evidence="2" id="KW-1185">Reference proteome</keyword>
<dbReference type="EMBL" id="SOGJ01000010">
    <property type="protein sequence ID" value="TFD00668.1"/>
    <property type="molecule type" value="Genomic_DNA"/>
</dbReference>
<dbReference type="Gene3D" id="3.40.50.1980">
    <property type="entry name" value="Nitrogenase molybdenum iron protein domain"/>
    <property type="match status" value="1"/>
</dbReference>
<accession>A0ABY2J6V6</accession>
<proteinExistence type="predicted"/>
<protein>
    <submittedName>
        <fullName evidence="1">Uncharacterized protein</fullName>
    </submittedName>
</protein>